<accession>A0A811JS73</accession>
<gene>
    <name evidence="2" type="ORF">BOKJ2_LOCUS869</name>
</gene>
<reference evidence="2" key="1">
    <citation type="submission" date="2020-09" db="EMBL/GenBank/DDBJ databases">
        <authorList>
            <person name="Kikuchi T."/>
        </authorList>
    </citation>
    <scope>NUCLEOTIDE SEQUENCE</scope>
    <source>
        <strain evidence="2">SH1</strain>
    </source>
</reference>
<feature type="compositionally biased region" description="Basic and acidic residues" evidence="1">
    <location>
        <begin position="1"/>
        <end position="12"/>
    </location>
</feature>
<comment type="caution">
    <text evidence="2">The sequence shown here is derived from an EMBL/GenBank/DDBJ whole genome shotgun (WGS) entry which is preliminary data.</text>
</comment>
<feature type="compositionally biased region" description="Basic and acidic residues" evidence="1">
    <location>
        <begin position="245"/>
        <end position="254"/>
    </location>
</feature>
<feature type="compositionally biased region" description="Low complexity" evidence="1">
    <location>
        <begin position="13"/>
        <end position="22"/>
    </location>
</feature>
<dbReference type="InterPro" id="IPR011993">
    <property type="entry name" value="PH-like_dom_sf"/>
</dbReference>
<evidence type="ECO:0000256" key="1">
    <source>
        <dbReference type="SAM" id="MobiDB-lite"/>
    </source>
</evidence>
<keyword evidence="3" id="KW-1185">Reference proteome</keyword>
<feature type="compositionally biased region" description="Low complexity" evidence="1">
    <location>
        <begin position="377"/>
        <end position="394"/>
    </location>
</feature>
<dbReference type="Proteomes" id="UP000614601">
    <property type="component" value="Unassembled WGS sequence"/>
</dbReference>
<dbReference type="EMBL" id="CAJFCW020000001">
    <property type="protein sequence ID" value="CAG9080779.1"/>
    <property type="molecule type" value="Genomic_DNA"/>
</dbReference>
<feature type="region of interest" description="Disordered" evidence="1">
    <location>
        <begin position="222"/>
        <end position="479"/>
    </location>
</feature>
<evidence type="ECO:0000313" key="2">
    <source>
        <dbReference type="EMBL" id="CAD5206185.1"/>
    </source>
</evidence>
<dbReference type="Gene3D" id="2.30.29.30">
    <property type="entry name" value="Pleckstrin-homology domain (PH domain)/Phosphotyrosine-binding domain (PTB)"/>
    <property type="match status" value="1"/>
</dbReference>
<feature type="compositionally biased region" description="Basic and acidic residues" evidence="1">
    <location>
        <begin position="306"/>
        <end position="320"/>
    </location>
</feature>
<dbReference type="Proteomes" id="UP000783686">
    <property type="component" value="Unassembled WGS sequence"/>
</dbReference>
<dbReference type="AlphaFoldDB" id="A0A811JS73"/>
<dbReference type="OrthoDB" id="10062131at2759"/>
<dbReference type="EMBL" id="CAJFDH010000001">
    <property type="protein sequence ID" value="CAD5206185.1"/>
    <property type="molecule type" value="Genomic_DNA"/>
</dbReference>
<feature type="region of interest" description="Disordered" evidence="1">
    <location>
        <begin position="1"/>
        <end position="27"/>
    </location>
</feature>
<dbReference type="SUPFAM" id="SSF50729">
    <property type="entry name" value="PH domain-like"/>
    <property type="match status" value="1"/>
</dbReference>
<feature type="region of interest" description="Disordered" evidence="1">
    <location>
        <begin position="497"/>
        <end position="536"/>
    </location>
</feature>
<feature type="compositionally biased region" description="Polar residues" evidence="1">
    <location>
        <begin position="256"/>
        <end position="271"/>
    </location>
</feature>
<organism evidence="2 3">
    <name type="scientific">Bursaphelenchus okinawaensis</name>
    <dbReference type="NCBI Taxonomy" id="465554"/>
    <lineage>
        <taxon>Eukaryota</taxon>
        <taxon>Metazoa</taxon>
        <taxon>Ecdysozoa</taxon>
        <taxon>Nematoda</taxon>
        <taxon>Chromadorea</taxon>
        <taxon>Rhabditida</taxon>
        <taxon>Tylenchina</taxon>
        <taxon>Tylenchomorpha</taxon>
        <taxon>Aphelenchoidea</taxon>
        <taxon>Aphelenchoididae</taxon>
        <taxon>Bursaphelenchus</taxon>
    </lineage>
</organism>
<feature type="compositionally biased region" description="Low complexity" evidence="1">
    <location>
        <begin position="447"/>
        <end position="459"/>
    </location>
</feature>
<name>A0A811JS73_9BILA</name>
<feature type="compositionally biased region" description="Polar residues" evidence="1">
    <location>
        <begin position="354"/>
        <end position="363"/>
    </location>
</feature>
<proteinExistence type="predicted"/>
<feature type="compositionally biased region" description="Basic and acidic residues" evidence="1">
    <location>
        <begin position="429"/>
        <end position="439"/>
    </location>
</feature>
<evidence type="ECO:0008006" key="4">
    <source>
        <dbReference type="Google" id="ProtNLM"/>
    </source>
</evidence>
<sequence>MSFDRSFSRSRIDSSSSSRSSICKSNTPYSKRRRFGLSQPLRDVGNSFKWSSFSLSCVKNEDAVKSFKNFGEFQEWIDEGNWVLESTRTNRQDNSYRIRYVCKTARSVLNCHCGAEIGAVVKDELITVFGNIKHSEHRPAPKAGQEKRLAMKEAIIELKDENPDLKNAEIAAILYRKLTLLNKNFIQFVTKKIDQYPAADLTPTIKDYLKHISALDKTYYKNENDDKNGQNRSFKKALPPSAKLKQFEEKKKPESNGLSVFGVQQSTAPITPTNPPAHKAHGATPYNTEHRMSRKRQAKEQLSYDDYLKPSESSTKKQETTFKPPPNFDPFMFKKKDDTATKPSSSLPFGGSVQEKNTNSSPPSFTPFGEKKKEEAPSCPAFPTFPPSSSSAPSDPDPKPSDPTPPKFNLFGSSATDKKEVPKFNFLSKPEEKISDSDVQKSNFEPKSSLNSGFSLFGSKKPEEPKEPQLADLFKNDSNKGNGSSLSLFMKKPEGDAPPFTLFSTQSTDSNKETTTETTGGEEEEKEEPPKVEAVDQSEPNALFSTKCSVHILKEENTSWNKLGVGFANIKEAGDKNQLLVRAATTLGTIWINTMLNAHVKAFKMNEKKIKVRFPNKCVDEKTKQESVKISTYLITVGAAADCDKLAEYLNANVV</sequence>
<protein>
    <recommendedName>
        <fullName evidence="4">RanBD1 domain-containing protein</fullName>
    </recommendedName>
</protein>
<evidence type="ECO:0000313" key="3">
    <source>
        <dbReference type="Proteomes" id="UP000614601"/>
    </source>
</evidence>
<feature type="compositionally biased region" description="Basic and acidic residues" evidence="1">
    <location>
        <begin position="460"/>
        <end position="478"/>
    </location>
</feature>